<evidence type="ECO:0000256" key="1">
    <source>
        <dbReference type="SAM" id="SignalP"/>
    </source>
</evidence>
<feature type="signal peptide" evidence="1">
    <location>
        <begin position="1"/>
        <end position="27"/>
    </location>
</feature>
<name>A1ARX2_PELPD</name>
<feature type="chain" id="PRO_5002631864" evidence="1">
    <location>
        <begin position="28"/>
        <end position="304"/>
    </location>
</feature>
<gene>
    <name evidence="2" type="ordered locus">Ppro_2487</name>
</gene>
<proteinExistence type="predicted"/>
<keyword evidence="3" id="KW-1185">Reference proteome</keyword>
<dbReference type="RefSeq" id="WP_011736348.1">
    <property type="nucleotide sequence ID" value="NC_008609.1"/>
</dbReference>
<protein>
    <submittedName>
        <fullName evidence="2">Uncharacterized protein</fullName>
    </submittedName>
</protein>
<dbReference type="HOGENOM" id="CLU_914822_0_0_7"/>
<reference evidence="2 3" key="1">
    <citation type="submission" date="2006-10" db="EMBL/GenBank/DDBJ databases">
        <title>Complete sequence of chromosome of Pelobacter propionicus DSM 2379.</title>
        <authorList>
            <consortium name="US DOE Joint Genome Institute"/>
            <person name="Copeland A."/>
            <person name="Lucas S."/>
            <person name="Lapidus A."/>
            <person name="Barry K."/>
            <person name="Detter J.C."/>
            <person name="Glavina del Rio T."/>
            <person name="Hammon N."/>
            <person name="Israni S."/>
            <person name="Dalin E."/>
            <person name="Tice H."/>
            <person name="Pitluck S."/>
            <person name="Saunders E."/>
            <person name="Brettin T."/>
            <person name="Bruce D."/>
            <person name="Han C."/>
            <person name="Tapia R."/>
            <person name="Schmutz J."/>
            <person name="Larimer F."/>
            <person name="Land M."/>
            <person name="Hauser L."/>
            <person name="Kyrpides N."/>
            <person name="Kim E."/>
            <person name="Lovley D."/>
            <person name="Richardson P."/>
        </authorList>
    </citation>
    <scope>NUCLEOTIDE SEQUENCE [LARGE SCALE GENOMIC DNA]</scope>
    <source>
        <strain evidence="3">DSM 2379 / NBRC 103807 / OttBd1</strain>
    </source>
</reference>
<dbReference type="Proteomes" id="UP000006732">
    <property type="component" value="Chromosome"/>
</dbReference>
<dbReference type="AlphaFoldDB" id="A1ARX2"/>
<accession>A1ARX2</accession>
<dbReference type="STRING" id="338966.Ppro_2487"/>
<keyword evidence="1" id="KW-0732">Signal</keyword>
<evidence type="ECO:0000313" key="3">
    <source>
        <dbReference type="Proteomes" id="UP000006732"/>
    </source>
</evidence>
<dbReference type="eggNOG" id="ENOG5033W06">
    <property type="taxonomic scope" value="Bacteria"/>
</dbReference>
<dbReference type="KEGG" id="ppd:Ppro_2487"/>
<dbReference type="OrthoDB" id="5392767at2"/>
<dbReference type="EMBL" id="CP000482">
    <property type="protein sequence ID" value="ABL00093.1"/>
    <property type="molecule type" value="Genomic_DNA"/>
</dbReference>
<sequence length="304" mass="33554">MPAPSRRFPYPLRHALLLVLFALPAHAVENGCGPLTPCEEQLVSLQQDNALLGTKIRQLETVAGIPASRLHQRKIQRLHELAADVRTQRQSMGDFQGFVTWMSSNLAGYNRYIQAGSYAAVVGRMLPIPYAGQVAIFTKFAAQFTVELNASSKAIGNYLDSSRKFIAMTDRLNVSAAEDDRLVSEAARFADSQLLKDMNAAQTRLAAVSDLSSGALSFLGSLNHYASSTDEYMNRARGMFSKGVDTKEKSFITESTGNLKARADRFNARLSHFEELGKKETASVKALAVYDELEREARNSRLLK</sequence>
<evidence type="ECO:0000313" key="2">
    <source>
        <dbReference type="EMBL" id="ABL00093.1"/>
    </source>
</evidence>
<organism evidence="2 3">
    <name type="scientific">Pelobacter propionicus (strain DSM 2379 / NBRC 103807 / OttBd1)</name>
    <dbReference type="NCBI Taxonomy" id="338966"/>
    <lineage>
        <taxon>Bacteria</taxon>
        <taxon>Pseudomonadati</taxon>
        <taxon>Thermodesulfobacteriota</taxon>
        <taxon>Desulfuromonadia</taxon>
        <taxon>Desulfuromonadales</taxon>
        <taxon>Desulfuromonadaceae</taxon>
        <taxon>Pelobacter</taxon>
    </lineage>
</organism>